<keyword evidence="4" id="KW-1185">Reference proteome</keyword>
<dbReference type="OrthoDB" id="4563217at2"/>
<name>A0A5D0UE61_9ACTN</name>
<dbReference type="InterPro" id="IPR051082">
    <property type="entry name" value="Pentapeptide-BTB/POZ_domain"/>
</dbReference>
<accession>A0A5D0UE61</accession>
<dbReference type="Proteomes" id="UP000322634">
    <property type="component" value="Unassembled WGS sequence"/>
</dbReference>
<dbReference type="AlphaFoldDB" id="A0A5D0UE61"/>
<evidence type="ECO:0000313" key="3">
    <source>
        <dbReference type="EMBL" id="TYC15873.1"/>
    </source>
</evidence>
<gene>
    <name evidence="3" type="ORF">FXF65_11065</name>
</gene>
<evidence type="ECO:0000256" key="1">
    <source>
        <dbReference type="SAM" id="MobiDB-lite"/>
    </source>
</evidence>
<dbReference type="Pfam" id="PF00805">
    <property type="entry name" value="Pentapeptide"/>
    <property type="match status" value="1"/>
</dbReference>
<comment type="caution">
    <text evidence="3">The sequence shown here is derived from an EMBL/GenBank/DDBJ whole genome shotgun (WGS) entry which is preliminary data.</text>
</comment>
<feature type="region of interest" description="Disordered" evidence="1">
    <location>
        <begin position="1"/>
        <end position="77"/>
    </location>
</feature>
<dbReference type="SUPFAM" id="SSF141571">
    <property type="entry name" value="Pentapeptide repeat-like"/>
    <property type="match status" value="1"/>
</dbReference>
<dbReference type="PANTHER" id="PTHR14136">
    <property type="entry name" value="BTB_POZ DOMAIN-CONTAINING PROTEIN KCTD9"/>
    <property type="match status" value="1"/>
</dbReference>
<evidence type="ECO:0000256" key="2">
    <source>
        <dbReference type="SAM" id="Phobius"/>
    </source>
</evidence>
<keyword evidence="2" id="KW-0472">Membrane</keyword>
<dbReference type="PANTHER" id="PTHR14136:SF17">
    <property type="entry name" value="BTB_POZ DOMAIN-CONTAINING PROTEIN KCTD9"/>
    <property type="match status" value="1"/>
</dbReference>
<organism evidence="3 4">
    <name type="scientific">Actinomadura syzygii</name>
    <dbReference type="NCBI Taxonomy" id="1427538"/>
    <lineage>
        <taxon>Bacteria</taxon>
        <taxon>Bacillati</taxon>
        <taxon>Actinomycetota</taxon>
        <taxon>Actinomycetes</taxon>
        <taxon>Streptosporangiales</taxon>
        <taxon>Thermomonosporaceae</taxon>
        <taxon>Actinomadura</taxon>
    </lineage>
</organism>
<keyword evidence="2" id="KW-1133">Transmembrane helix</keyword>
<proteinExistence type="predicted"/>
<dbReference type="Gene3D" id="2.160.20.80">
    <property type="entry name" value="E3 ubiquitin-protein ligase SopA"/>
    <property type="match status" value="1"/>
</dbReference>
<reference evidence="3 4" key="1">
    <citation type="submission" date="2019-08" db="EMBL/GenBank/DDBJ databases">
        <title>Actinomadura sp. nov. CYP1-5 isolated from mountain soil.</title>
        <authorList>
            <person name="Songsumanus A."/>
            <person name="Kuncharoen N."/>
            <person name="Kudo T."/>
            <person name="Yuki M."/>
            <person name="Igarashi Y."/>
            <person name="Tanasupawat S."/>
        </authorList>
    </citation>
    <scope>NUCLEOTIDE SEQUENCE [LARGE SCALE GENOMIC DNA]</scope>
    <source>
        <strain evidence="3 4">GKU157</strain>
    </source>
</reference>
<sequence length="343" mass="36866">MLGVDERPRCPSRAVAQSGQVSVSVAGRSSVTTDVSESSGAVEPEDPASGGSGDPAPDNDRVRLRPPGQAELDAIPADRRLELLDLERQHHDRELQRQERARQQRTQSRHQWFNSVGILASVLFTAAGLVATALTLQAGQDELRTSKESQITDRYTRAAEQLGSTKPEVRTAAIYALERIAADSTRDHYTIRSLLAAFVREHDPSARVKAEDLPPEPAIDVTAALDVVGRQPVLEIGALDSAGLLTVARLDLHAIRIPRYVSGGYANWRGALLRNADLHQVSLTFAHLTNTDLRNANLHEADLREANLSQADLRDAKLSGANLGVSASAVGDCPVGQGIARGG</sequence>
<feature type="compositionally biased region" description="Low complexity" evidence="1">
    <location>
        <begin position="12"/>
        <end position="31"/>
    </location>
</feature>
<protein>
    <submittedName>
        <fullName evidence="3">Pentapeptide repeat-containing protein</fullName>
    </submittedName>
</protein>
<feature type="transmembrane region" description="Helical" evidence="2">
    <location>
        <begin position="112"/>
        <end position="136"/>
    </location>
</feature>
<evidence type="ECO:0000313" key="4">
    <source>
        <dbReference type="Proteomes" id="UP000322634"/>
    </source>
</evidence>
<keyword evidence="2" id="KW-0812">Transmembrane</keyword>
<dbReference type="InterPro" id="IPR001646">
    <property type="entry name" value="5peptide_repeat"/>
</dbReference>
<dbReference type="EMBL" id="VSFF01000004">
    <property type="protein sequence ID" value="TYC15873.1"/>
    <property type="molecule type" value="Genomic_DNA"/>
</dbReference>